<evidence type="ECO:0000259" key="2">
    <source>
        <dbReference type="Pfam" id="PF14111"/>
    </source>
</evidence>
<reference evidence="3 4" key="1">
    <citation type="submission" date="2020-09" db="EMBL/GenBank/DDBJ databases">
        <title>De no assembly of potato wild relative species, Solanum commersonii.</title>
        <authorList>
            <person name="Cho K."/>
        </authorList>
    </citation>
    <scope>NUCLEOTIDE SEQUENCE [LARGE SCALE GENOMIC DNA]</scope>
    <source>
        <strain evidence="3">LZ3.2</strain>
        <tissue evidence="3">Leaf</tissue>
    </source>
</reference>
<feature type="compositionally biased region" description="Basic and acidic residues" evidence="1">
    <location>
        <begin position="264"/>
        <end position="276"/>
    </location>
</feature>
<feature type="compositionally biased region" description="Basic and acidic residues" evidence="1">
    <location>
        <begin position="284"/>
        <end position="308"/>
    </location>
</feature>
<name>A0A9J6AZ85_SOLCO</name>
<organism evidence="3 4">
    <name type="scientific">Solanum commersonii</name>
    <name type="common">Commerson's wild potato</name>
    <name type="synonym">Commerson's nightshade</name>
    <dbReference type="NCBI Taxonomy" id="4109"/>
    <lineage>
        <taxon>Eukaryota</taxon>
        <taxon>Viridiplantae</taxon>
        <taxon>Streptophyta</taxon>
        <taxon>Embryophyta</taxon>
        <taxon>Tracheophyta</taxon>
        <taxon>Spermatophyta</taxon>
        <taxon>Magnoliopsida</taxon>
        <taxon>eudicotyledons</taxon>
        <taxon>Gunneridae</taxon>
        <taxon>Pentapetalae</taxon>
        <taxon>asterids</taxon>
        <taxon>lamiids</taxon>
        <taxon>Solanales</taxon>
        <taxon>Solanaceae</taxon>
        <taxon>Solanoideae</taxon>
        <taxon>Solaneae</taxon>
        <taxon>Solanum</taxon>
    </lineage>
</organism>
<feature type="domain" description="DUF4283" evidence="2">
    <location>
        <begin position="69"/>
        <end position="157"/>
    </location>
</feature>
<sequence>MTTSSPGQPLTGVDLALGGGKLIPKPSYLDTLCPPIQEMKPLTLKPISYLHGEPRVLWEEEEIETMIIKEKLNFAVIGKFSYGWPEIQDLRKIIPKQCELKGECNIGLLSNRHVLIRASCLEDYVNLLSKPAYYLLHKGWTYPMRTLKWDPLFDPEEEMSTAIAWISFPALPPNFFVKEAMFSLAAEVGKPLQVDLATRNQTRPKLCKSQGRRKKSGEVCEKWIRIKYDYVPKYCKNCKIQGHNKDECFVIHPELYPKPERKIENQETTNKVEKNEGAQGKFISRKEEQSKQNGKGEIKEQKNTKERGWTVQGKQIWTRKMVQQEK</sequence>
<protein>
    <recommendedName>
        <fullName evidence="2">DUF4283 domain-containing protein</fullName>
    </recommendedName>
</protein>
<proteinExistence type="predicted"/>
<keyword evidence="4" id="KW-1185">Reference proteome</keyword>
<dbReference type="Proteomes" id="UP000824120">
    <property type="component" value="Chromosome 1"/>
</dbReference>
<evidence type="ECO:0000313" key="3">
    <source>
        <dbReference type="EMBL" id="KAG5629571.1"/>
    </source>
</evidence>
<accession>A0A9J6AZ85</accession>
<gene>
    <name evidence="3" type="ORF">H5410_001288</name>
</gene>
<evidence type="ECO:0000313" key="4">
    <source>
        <dbReference type="Proteomes" id="UP000824120"/>
    </source>
</evidence>
<dbReference type="EMBL" id="JACXVP010000001">
    <property type="protein sequence ID" value="KAG5629571.1"/>
    <property type="molecule type" value="Genomic_DNA"/>
</dbReference>
<dbReference type="InterPro" id="IPR025558">
    <property type="entry name" value="DUF4283"/>
</dbReference>
<dbReference type="OrthoDB" id="1302764at2759"/>
<evidence type="ECO:0000256" key="1">
    <source>
        <dbReference type="SAM" id="MobiDB-lite"/>
    </source>
</evidence>
<dbReference type="AlphaFoldDB" id="A0A9J6AZ85"/>
<dbReference type="InterPro" id="IPR040256">
    <property type="entry name" value="At4g02000-like"/>
</dbReference>
<dbReference type="Pfam" id="PF14111">
    <property type="entry name" value="DUF4283"/>
    <property type="match status" value="1"/>
</dbReference>
<dbReference type="PANTHER" id="PTHR31286:SF179">
    <property type="entry name" value="RNASE H TYPE-1 DOMAIN-CONTAINING PROTEIN"/>
    <property type="match status" value="1"/>
</dbReference>
<feature type="region of interest" description="Disordered" evidence="1">
    <location>
        <begin position="264"/>
        <end position="313"/>
    </location>
</feature>
<dbReference type="PANTHER" id="PTHR31286">
    <property type="entry name" value="GLYCINE-RICH CELL WALL STRUCTURAL PROTEIN 1.8-LIKE"/>
    <property type="match status" value="1"/>
</dbReference>
<comment type="caution">
    <text evidence="3">The sequence shown here is derived from an EMBL/GenBank/DDBJ whole genome shotgun (WGS) entry which is preliminary data.</text>
</comment>